<feature type="region of interest" description="Disordered" evidence="6">
    <location>
        <begin position="1"/>
        <end position="44"/>
    </location>
</feature>
<evidence type="ECO:0000256" key="4">
    <source>
        <dbReference type="ARBA" id="ARBA00023163"/>
    </source>
</evidence>
<evidence type="ECO:0000256" key="1">
    <source>
        <dbReference type="ARBA" id="ARBA00023015"/>
    </source>
</evidence>
<dbReference type="InterPro" id="IPR013325">
    <property type="entry name" value="RNA_pol_sigma_r2"/>
</dbReference>
<comment type="similarity">
    <text evidence="5">Belongs to the sigma-70 factor family. ECF subfamily.</text>
</comment>
<keyword evidence="3 5" id="KW-0238">DNA-binding</keyword>
<proteinExistence type="inferred from homology"/>
<evidence type="ECO:0000259" key="7">
    <source>
        <dbReference type="Pfam" id="PF04542"/>
    </source>
</evidence>
<dbReference type="EMBL" id="JAYWVC010000613">
    <property type="protein sequence ID" value="MED7828974.1"/>
    <property type="molecule type" value="Genomic_DNA"/>
</dbReference>
<organism evidence="8 9">
    <name type="scientific">Streptomyces chiangmaiensis</name>
    <dbReference type="NCBI Taxonomy" id="766497"/>
    <lineage>
        <taxon>Bacteria</taxon>
        <taxon>Bacillati</taxon>
        <taxon>Actinomycetota</taxon>
        <taxon>Actinomycetes</taxon>
        <taxon>Kitasatosporales</taxon>
        <taxon>Streptomycetaceae</taxon>
        <taxon>Streptomyces</taxon>
    </lineage>
</organism>
<keyword evidence="1 5" id="KW-0805">Transcription regulation</keyword>
<evidence type="ECO:0000313" key="8">
    <source>
        <dbReference type="EMBL" id="MED7828974.1"/>
    </source>
</evidence>
<comment type="caution">
    <text evidence="8">The sequence shown here is derived from an EMBL/GenBank/DDBJ whole genome shotgun (WGS) entry which is preliminary data.</text>
</comment>
<gene>
    <name evidence="8" type="ORF">VXC91_45970</name>
</gene>
<keyword evidence="4 5" id="KW-0804">Transcription</keyword>
<dbReference type="SUPFAM" id="SSF88946">
    <property type="entry name" value="Sigma2 domain of RNA polymerase sigma factors"/>
    <property type="match status" value="1"/>
</dbReference>
<evidence type="ECO:0000256" key="3">
    <source>
        <dbReference type="ARBA" id="ARBA00023125"/>
    </source>
</evidence>
<dbReference type="InterPro" id="IPR007627">
    <property type="entry name" value="RNA_pol_sigma70_r2"/>
</dbReference>
<dbReference type="RefSeq" id="WP_329513264.1">
    <property type="nucleotide sequence ID" value="NZ_JAYWVC010000613.1"/>
</dbReference>
<dbReference type="Pfam" id="PF04542">
    <property type="entry name" value="Sigma70_r2"/>
    <property type="match status" value="1"/>
</dbReference>
<evidence type="ECO:0000256" key="6">
    <source>
        <dbReference type="SAM" id="MobiDB-lite"/>
    </source>
</evidence>
<evidence type="ECO:0000256" key="5">
    <source>
        <dbReference type="RuleBase" id="RU000716"/>
    </source>
</evidence>
<evidence type="ECO:0000256" key="2">
    <source>
        <dbReference type="ARBA" id="ARBA00023082"/>
    </source>
</evidence>
<protein>
    <recommendedName>
        <fullName evidence="5">RNA polymerase sigma factor</fullName>
    </recommendedName>
</protein>
<sequence length="182" mass="20287">MPVSITGPIARTSNGRPTAGDSTGAHRGRGTDEDRPSDTDPKAGFESALEHRHRMYAAALRLTRNPADAEDLVQETYVKAYAHFDQFQQGTSVRAWLDRILINTFLNSNRKIRREPARSRTEEIEDWQQAHAQYPVPPGLRSAEAEVLERLGDPDVRAAPTRSGKVCGVRCENQARTVPIEN</sequence>
<dbReference type="PROSITE" id="PS01063">
    <property type="entry name" value="SIGMA70_ECF"/>
    <property type="match status" value="1"/>
</dbReference>
<dbReference type="InterPro" id="IPR039425">
    <property type="entry name" value="RNA_pol_sigma-70-like"/>
</dbReference>
<dbReference type="InterPro" id="IPR000838">
    <property type="entry name" value="RNA_pol_sigma70_ECF_CS"/>
</dbReference>
<feature type="compositionally biased region" description="Basic and acidic residues" evidence="6">
    <location>
        <begin position="29"/>
        <end position="43"/>
    </location>
</feature>
<feature type="domain" description="RNA polymerase sigma-70 region 2" evidence="7">
    <location>
        <begin position="50"/>
        <end position="114"/>
    </location>
</feature>
<keyword evidence="2 5" id="KW-0731">Sigma factor</keyword>
<keyword evidence="9" id="KW-1185">Reference proteome</keyword>
<feature type="non-terminal residue" evidence="8">
    <location>
        <position position="182"/>
    </location>
</feature>
<dbReference type="Gene3D" id="1.10.1740.10">
    <property type="match status" value="1"/>
</dbReference>
<evidence type="ECO:0000313" key="9">
    <source>
        <dbReference type="Proteomes" id="UP001333996"/>
    </source>
</evidence>
<dbReference type="PANTHER" id="PTHR43133">
    <property type="entry name" value="RNA POLYMERASE ECF-TYPE SIGMA FACTO"/>
    <property type="match status" value="1"/>
</dbReference>
<name>A0ABU7FY65_9ACTN</name>
<dbReference type="Proteomes" id="UP001333996">
    <property type="component" value="Unassembled WGS sequence"/>
</dbReference>
<reference evidence="8" key="1">
    <citation type="submission" date="2024-01" db="EMBL/GenBank/DDBJ databases">
        <title>First draft genome sequence data of TA4-1, the type strain of Gram-positive actinobacterium Streptomyces chiangmaiensis.</title>
        <authorList>
            <person name="Yasawong M."/>
            <person name="Nantapong N."/>
        </authorList>
    </citation>
    <scope>NUCLEOTIDE SEQUENCE</scope>
    <source>
        <strain evidence="8">TA4-1</strain>
    </source>
</reference>
<dbReference type="PANTHER" id="PTHR43133:SF59">
    <property type="entry name" value="ECF RNA POLYMERASE SIGMA FACTOR SIGR"/>
    <property type="match status" value="1"/>
</dbReference>
<accession>A0ABU7FY65</accession>